<dbReference type="InterPro" id="IPR002213">
    <property type="entry name" value="UDP_glucos_trans"/>
</dbReference>
<dbReference type="CDD" id="cd03784">
    <property type="entry name" value="GT1_Gtf-like"/>
    <property type="match status" value="1"/>
</dbReference>
<dbReference type="KEGG" id="amus:LMH87_004910"/>
<evidence type="ECO:0000313" key="5">
    <source>
        <dbReference type="EMBL" id="KAJ4146080.1"/>
    </source>
</evidence>
<name>A0A9W8Q5J3_AKAMU</name>
<evidence type="ECO:0000256" key="2">
    <source>
        <dbReference type="ARBA" id="ARBA00022679"/>
    </source>
</evidence>
<keyword evidence="1" id="KW-0328">Glycosyltransferase</keyword>
<protein>
    <submittedName>
        <fullName evidence="5">Uncharacterized protein</fullName>
    </submittedName>
</protein>
<dbReference type="GeneID" id="80892069"/>
<evidence type="ECO:0000256" key="3">
    <source>
        <dbReference type="SAM" id="MobiDB-lite"/>
    </source>
</evidence>
<dbReference type="Pfam" id="PF00201">
    <property type="entry name" value="UDPGT"/>
    <property type="match status" value="1"/>
</dbReference>
<sequence>MDAQSLTTQSGPSNKTSSDETCNSPPRKRVLVLVCGGGYTNAAPVLEIASILSTRGYEIEFGTLSGRDRWLKDWPFISRLHVLGNSAPWSVEEQAYINMCEWNADLIKNWRTVFETKAYIESTWPEVYTSLKRVVQDKKSRPDFILADYWVEAARDVCLEHDIPLAMHWPQMPTNMLHSAHIPGIPGLQMEVITSEFATIWQRLKNAAALPTALPQYLRYLRTTKKMRLTRGVTRMPAALPKPEYLCLVNSFFGMEAAKDLPPNVVPIGPILSKAYTPLTPQLDQFLATRHRVVYVSMGTHVIMTHERFCHILRGCMAALDAGKVDGVVWAVESKNRSRLIQSELVYTSQPTVTAAHDANKLAKATVGDLINNAHPSLLFVDFAPQRALLYSSSVAIFVSHTGPASKNEAAFAGVPLISIPVYFDQIQYSMRARDAGVALSFKKEKLTTHDITAAIFRIVDDIACQGPISINVKRLSAIAQLTSKRKFLAADLIEETLIDWEGRKAERDFGVERPRGMHLQTADARMGWFKARNLDLWALVGAAGLTVAGIVILAVVLPLKL</sequence>
<dbReference type="InterPro" id="IPR050271">
    <property type="entry name" value="UDP-glycosyltransferase"/>
</dbReference>
<dbReference type="PANTHER" id="PTHR48043">
    <property type="entry name" value="EG:EG0003.4 PROTEIN-RELATED"/>
    <property type="match status" value="1"/>
</dbReference>
<feature type="transmembrane region" description="Helical" evidence="4">
    <location>
        <begin position="537"/>
        <end position="560"/>
    </location>
</feature>
<dbReference type="RefSeq" id="XP_056049750.1">
    <property type="nucleotide sequence ID" value="XM_056196197.1"/>
</dbReference>
<feature type="region of interest" description="Disordered" evidence="3">
    <location>
        <begin position="1"/>
        <end position="24"/>
    </location>
</feature>
<accession>A0A9W8Q5J3</accession>
<keyword evidence="4" id="KW-1133">Transmembrane helix</keyword>
<dbReference type="Proteomes" id="UP001144673">
    <property type="component" value="Chromosome 2"/>
</dbReference>
<comment type="caution">
    <text evidence="5">The sequence shown here is derived from an EMBL/GenBank/DDBJ whole genome shotgun (WGS) entry which is preliminary data.</text>
</comment>
<organism evidence="5 6">
    <name type="scientific">Akanthomyces muscarius</name>
    <name type="common">Entomopathogenic fungus</name>
    <name type="synonym">Lecanicillium muscarium</name>
    <dbReference type="NCBI Taxonomy" id="2231603"/>
    <lineage>
        <taxon>Eukaryota</taxon>
        <taxon>Fungi</taxon>
        <taxon>Dikarya</taxon>
        <taxon>Ascomycota</taxon>
        <taxon>Pezizomycotina</taxon>
        <taxon>Sordariomycetes</taxon>
        <taxon>Hypocreomycetidae</taxon>
        <taxon>Hypocreales</taxon>
        <taxon>Cordycipitaceae</taxon>
        <taxon>Akanthomyces</taxon>
    </lineage>
</organism>
<evidence type="ECO:0000313" key="6">
    <source>
        <dbReference type="Proteomes" id="UP001144673"/>
    </source>
</evidence>
<keyword evidence="4" id="KW-0812">Transmembrane</keyword>
<proteinExistence type="predicted"/>
<dbReference type="EMBL" id="JAJHUN010000011">
    <property type="protein sequence ID" value="KAJ4146080.1"/>
    <property type="molecule type" value="Genomic_DNA"/>
</dbReference>
<dbReference type="SUPFAM" id="SSF53756">
    <property type="entry name" value="UDP-Glycosyltransferase/glycogen phosphorylase"/>
    <property type="match status" value="1"/>
</dbReference>
<dbReference type="GO" id="GO:0008194">
    <property type="term" value="F:UDP-glycosyltransferase activity"/>
    <property type="evidence" value="ECO:0007669"/>
    <property type="project" value="InterPro"/>
</dbReference>
<evidence type="ECO:0000256" key="1">
    <source>
        <dbReference type="ARBA" id="ARBA00022676"/>
    </source>
</evidence>
<reference evidence="5" key="1">
    <citation type="journal article" date="2023" name="Access Microbiol">
        <title>De-novo genome assembly for Akanthomyces muscarius, a biocontrol agent of insect agricultural pests.</title>
        <authorList>
            <person name="Erdos Z."/>
            <person name="Studholme D.J."/>
            <person name="Raymond B."/>
            <person name="Sharma M."/>
        </authorList>
    </citation>
    <scope>NUCLEOTIDE SEQUENCE</scope>
    <source>
        <strain evidence="5">Ve6</strain>
    </source>
</reference>
<gene>
    <name evidence="5" type="ORF">LMH87_004910</name>
</gene>
<keyword evidence="6" id="KW-1185">Reference proteome</keyword>
<dbReference type="Gene3D" id="3.40.50.2000">
    <property type="entry name" value="Glycogen Phosphorylase B"/>
    <property type="match status" value="2"/>
</dbReference>
<evidence type="ECO:0000256" key="4">
    <source>
        <dbReference type="SAM" id="Phobius"/>
    </source>
</evidence>
<dbReference type="PANTHER" id="PTHR48043:SF145">
    <property type="entry name" value="FI06409P-RELATED"/>
    <property type="match status" value="1"/>
</dbReference>
<keyword evidence="2" id="KW-0808">Transferase</keyword>
<keyword evidence="4" id="KW-0472">Membrane</keyword>
<dbReference type="AlphaFoldDB" id="A0A9W8Q5J3"/>